<dbReference type="Pfam" id="PF01337">
    <property type="entry name" value="Barstar"/>
    <property type="match status" value="1"/>
</dbReference>
<evidence type="ECO:0000313" key="4">
    <source>
        <dbReference type="Proteomes" id="UP000557717"/>
    </source>
</evidence>
<dbReference type="Proteomes" id="UP000557717">
    <property type="component" value="Unassembled WGS sequence"/>
</dbReference>
<dbReference type="AlphaFoldDB" id="A0A840VJE3"/>
<evidence type="ECO:0000259" key="2">
    <source>
        <dbReference type="Pfam" id="PF01337"/>
    </source>
</evidence>
<dbReference type="Gene3D" id="3.30.370.10">
    <property type="entry name" value="Barstar-like"/>
    <property type="match status" value="1"/>
</dbReference>
<dbReference type="InterPro" id="IPR035905">
    <property type="entry name" value="Barstar-like_sf"/>
</dbReference>
<name>A0A840VJE3_9BACT</name>
<gene>
    <name evidence="3" type="ORF">HNR46_004174</name>
</gene>
<evidence type="ECO:0000313" key="3">
    <source>
        <dbReference type="EMBL" id="MBB5353909.1"/>
    </source>
</evidence>
<feature type="domain" description="Barstar (barnase inhibitor)" evidence="2">
    <location>
        <begin position="2"/>
        <end position="67"/>
    </location>
</feature>
<accession>A0A840VJE3</accession>
<dbReference type="InterPro" id="IPR000468">
    <property type="entry name" value="Barstar"/>
</dbReference>
<comment type="similarity">
    <text evidence="1">Belongs to the barstar family.</text>
</comment>
<proteinExistence type="inferred from homology"/>
<keyword evidence="4" id="KW-1185">Reference proteome</keyword>
<sequence>MSTWEDFHECFAQRFGFPDYYGRNMDAWIDCMEDYALGEDSLVLQIDGMQKLKDACPDVYEAICECSAFINYRSSESGGDRFLALSFSS</sequence>
<reference evidence="3 4" key="1">
    <citation type="submission" date="2020-08" db="EMBL/GenBank/DDBJ databases">
        <title>Genomic Encyclopedia of Type Strains, Phase IV (KMG-IV): sequencing the most valuable type-strain genomes for metagenomic binning, comparative biology and taxonomic classification.</title>
        <authorList>
            <person name="Goeker M."/>
        </authorList>
    </citation>
    <scope>NUCLEOTIDE SEQUENCE [LARGE SCALE GENOMIC DNA]</scope>
    <source>
        <strain evidence="3 4">YC6886</strain>
    </source>
</reference>
<evidence type="ECO:0000256" key="1">
    <source>
        <dbReference type="ARBA" id="ARBA00006845"/>
    </source>
</evidence>
<protein>
    <submittedName>
        <fullName evidence="3">RNAse (Barnase) inhibitor barstar</fullName>
    </submittedName>
</protein>
<comment type="caution">
    <text evidence="3">The sequence shown here is derived from an EMBL/GenBank/DDBJ whole genome shotgun (WGS) entry which is preliminary data.</text>
</comment>
<dbReference type="SUPFAM" id="SSF52038">
    <property type="entry name" value="Barstar-related"/>
    <property type="match status" value="1"/>
</dbReference>
<dbReference type="EMBL" id="JACHFD010000042">
    <property type="protein sequence ID" value="MBB5353909.1"/>
    <property type="molecule type" value="Genomic_DNA"/>
</dbReference>
<organism evidence="3 4">
    <name type="scientific">Haloferula luteola</name>
    <dbReference type="NCBI Taxonomy" id="595692"/>
    <lineage>
        <taxon>Bacteria</taxon>
        <taxon>Pseudomonadati</taxon>
        <taxon>Verrucomicrobiota</taxon>
        <taxon>Verrucomicrobiia</taxon>
        <taxon>Verrucomicrobiales</taxon>
        <taxon>Verrucomicrobiaceae</taxon>
        <taxon>Haloferula</taxon>
    </lineage>
</organism>